<dbReference type="GO" id="GO:0016853">
    <property type="term" value="F:isomerase activity"/>
    <property type="evidence" value="ECO:0007669"/>
    <property type="project" value="UniProtKB-KW"/>
</dbReference>
<dbReference type="RefSeq" id="WP_114744349.1">
    <property type="nucleotide sequence ID" value="NZ_QQAY01000002.1"/>
</dbReference>
<dbReference type="Gene3D" id="3.90.79.10">
    <property type="entry name" value="Nucleoside Triphosphate Pyrophosphohydrolase"/>
    <property type="match status" value="1"/>
</dbReference>
<evidence type="ECO:0000259" key="1">
    <source>
        <dbReference type="PROSITE" id="PS51462"/>
    </source>
</evidence>
<dbReference type="PANTHER" id="PTHR10885:SF0">
    <property type="entry name" value="ISOPENTENYL-DIPHOSPHATE DELTA-ISOMERASE"/>
    <property type="match status" value="1"/>
</dbReference>
<keyword evidence="3" id="KW-1185">Reference proteome</keyword>
<dbReference type="InterPro" id="IPR000086">
    <property type="entry name" value="NUDIX_hydrolase_dom"/>
</dbReference>
<dbReference type="CDD" id="cd04692">
    <property type="entry name" value="NUDIX_Hydrolase"/>
    <property type="match status" value="1"/>
</dbReference>
<evidence type="ECO:0000313" key="3">
    <source>
        <dbReference type="Proteomes" id="UP000255326"/>
    </source>
</evidence>
<dbReference type="EMBL" id="QQAY01000002">
    <property type="protein sequence ID" value="RDI45489.1"/>
    <property type="molecule type" value="Genomic_DNA"/>
</dbReference>
<dbReference type="InterPro" id="IPR015797">
    <property type="entry name" value="NUDIX_hydrolase-like_dom_sf"/>
</dbReference>
<dbReference type="SUPFAM" id="SSF55811">
    <property type="entry name" value="Nudix"/>
    <property type="match status" value="1"/>
</dbReference>
<feature type="domain" description="Nudix hydrolase" evidence="1">
    <location>
        <begin position="29"/>
        <end position="168"/>
    </location>
</feature>
<protein>
    <submittedName>
        <fullName evidence="2">Isopentenyldiphosphate isomerase</fullName>
    </submittedName>
</protein>
<dbReference type="PROSITE" id="PS51462">
    <property type="entry name" value="NUDIX"/>
    <property type="match status" value="1"/>
</dbReference>
<sequence length="211" mass="24702">MESELIKIVDENGTELGVATREEIHRLGHWHETFHCWFVTRENQVDYIHLQLRSEDKKDYPNLLDITAAGHLLAEETVEDGLREVKEEVGLELALSELIHLGVISYEVEREDLIDRERTHTYLFLHEGPINNYELQKEEVAGIVKIEFQEFSELWAGTREKVCIEGFGETKEGEFFQITDSVGKEAFVPHEEDFYQEIIKKISFHLERTKQ</sequence>
<proteinExistence type="predicted"/>
<dbReference type="Pfam" id="PF00293">
    <property type="entry name" value="NUDIX"/>
    <property type="match status" value="1"/>
</dbReference>
<keyword evidence="2" id="KW-0413">Isomerase</keyword>
<reference evidence="2 3" key="1">
    <citation type="submission" date="2018-07" db="EMBL/GenBank/DDBJ databases">
        <title>Genomic Encyclopedia of Type Strains, Phase IV (KMG-IV): sequencing the most valuable type-strain genomes for metagenomic binning, comparative biology and taxonomic classification.</title>
        <authorList>
            <person name="Goeker M."/>
        </authorList>
    </citation>
    <scope>NUCLEOTIDE SEQUENCE [LARGE SCALE GENOMIC DNA]</scope>
    <source>
        <strain evidence="2 3">DSM 25281</strain>
    </source>
</reference>
<evidence type="ECO:0000313" key="2">
    <source>
        <dbReference type="EMBL" id="RDI45489.1"/>
    </source>
</evidence>
<dbReference type="OrthoDB" id="9780586at2"/>
<dbReference type="PANTHER" id="PTHR10885">
    <property type="entry name" value="ISOPENTENYL-DIPHOSPHATE DELTA-ISOMERASE"/>
    <property type="match status" value="1"/>
</dbReference>
<gene>
    <name evidence="2" type="ORF">DFR59_102117</name>
</gene>
<organism evidence="2 3">
    <name type="scientific">Falsibacillus pallidus</name>
    <dbReference type="NCBI Taxonomy" id="493781"/>
    <lineage>
        <taxon>Bacteria</taxon>
        <taxon>Bacillati</taxon>
        <taxon>Bacillota</taxon>
        <taxon>Bacilli</taxon>
        <taxon>Bacillales</taxon>
        <taxon>Bacillaceae</taxon>
        <taxon>Falsibacillus</taxon>
    </lineage>
</organism>
<accession>A0A370GQ21</accession>
<comment type="caution">
    <text evidence="2">The sequence shown here is derived from an EMBL/GenBank/DDBJ whole genome shotgun (WGS) entry which is preliminary data.</text>
</comment>
<dbReference type="Proteomes" id="UP000255326">
    <property type="component" value="Unassembled WGS sequence"/>
</dbReference>
<dbReference type="AlphaFoldDB" id="A0A370GQ21"/>
<name>A0A370GQ21_9BACI</name>